<evidence type="ECO:0000259" key="1">
    <source>
        <dbReference type="Pfam" id="PF01261"/>
    </source>
</evidence>
<organism evidence="2 3">
    <name type="scientific">Candidatus Schekmanbacteria bacterium RBG_16_38_10</name>
    <dbReference type="NCBI Taxonomy" id="1817879"/>
    <lineage>
        <taxon>Bacteria</taxon>
        <taxon>Candidatus Schekmaniibacteriota</taxon>
    </lineage>
</organism>
<comment type="caution">
    <text evidence="2">The sequence shown here is derived from an EMBL/GenBank/DDBJ whole genome shotgun (WGS) entry which is preliminary data.</text>
</comment>
<accession>A0A1F7S1A1</accession>
<protein>
    <recommendedName>
        <fullName evidence="1">Xylose isomerase-like TIM barrel domain-containing protein</fullName>
    </recommendedName>
</protein>
<dbReference type="Gene3D" id="3.20.20.150">
    <property type="entry name" value="Divalent-metal-dependent TIM barrel enzymes"/>
    <property type="match status" value="1"/>
</dbReference>
<dbReference type="Proteomes" id="UP000178797">
    <property type="component" value="Unassembled WGS sequence"/>
</dbReference>
<dbReference type="EMBL" id="MGDE01000030">
    <property type="protein sequence ID" value="OGL47549.1"/>
    <property type="molecule type" value="Genomic_DNA"/>
</dbReference>
<gene>
    <name evidence="2" type="ORF">A2W05_03300</name>
</gene>
<proteinExistence type="predicted"/>
<reference evidence="2 3" key="1">
    <citation type="journal article" date="2016" name="Nat. Commun.">
        <title>Thousands of microbial genomes shed light on interconnected biogeochemical processes in an aquifer system.</title>
        <authorList>
            <person name="Anantharaman K."/>
            <person name="Brown C.T."/>
            <person name="Hug L.A."/>
            <person name="Sharon I."/>
            <person name="Castelle C.J."/>
            <person name="Probst A.J."/>
            <person name="Thomas B.C."/>
            <person name="Singh A."/>
            <person name="Wilkins M.J."/>
            <person name="Karaoz U."/>
            <person name="Brodie E.L."/>
            <person name="Williams K.H."/>
            <person name="Hubbard S.S."/>
            <person name="Banfield J.F."/>
        </authorList>
    </citation>
    <scope>NUCLEOTIDE SEQUENCE [LARGE SCALE GENOMIC DNA]</scope>
</reference>
<evidence type="ECO:0000313" key="2">
    <source>
        <dbReference type="EMBL" id="OGL47549.1"/>
    </source>
</evidence>
<name>A0A1F7S1A1_9BACT</name>
<sequence length="260" mass="29426">MKIGLKLYSTNVGLIPEALELKKRELLEYIELYVIPGSYETTIDKWRSLDIPYVIHAPHSYHGINFAQADKWETNSKNIYEAQRFADSLCSDIIIVHGGNNGKFDETLRQLGLLKEKRIVLENKPKTGILGEQCVGWSPLEFWSAIDSGIIHGTVLDFGHASCAAASMRVDVRGVIQGFMEFNPKIYHLADGDVLSEKDMHLNLGKGNFNLAEFIAVIPPDAYLTLETPRKPSSDLKDFVEDVHFLRRISIQEKVYGWMD</sequence>
<feature type="domain" description="Xylose isomerase-like TIM barrel" evidence="1">
    <location>
        <begin position="50"/>
        <end position="248"/>
    </location>
</feature>
<dbReference type="AlphaFoldDB" id="A0A1F7S1A1"/>
<dbReference type="InterPro" id="IPR013022">
    <property type="entry name" value="Xyl_isomerase-like_TIM-brl"/>
</dbReference>
<dbReference type="SUPFAM" id="SSF51658">
    <property type="entry name" value="Xylose isomerase-like"/>
    <property type="match status" value="1"/>
</dbReference>
<evidence type="ECO:0000313" key="3">
    <source>
        <dbReference type="Proteomes" id="UP000178797"/>
    </source>
</evidence>
<dbReference type="InterPro" id="IPR036237">
    <property type="entry name" value="Xyl_isomerase-like_sf"/>
</dbReference>
<dbReference type="Pfam" id="PF01261">
    <property type="entry name" value="AP_endonuc_2"/>
    <property type="match status" value="1"/>
</dbReference>